<dbReference type="InterPro" id="IPR052063">
    <property type="entry name" value="Polysaccharide_Lyase_1"/>
</dbReference>
<accession>A0A2K9P208</accession>
<keyword evidence="6" id="KW-0456">Lyase</keyword>
<evidence type="ECO:0000259" key="5">
    <source>
        <dbReference type="Pfam" id="PF03495"/>
    </source>
</evidence>
<evidence type="ECO:0000256" key="2">
    <source>
        <dbReference type="ARBA" id="ARBA00023180"/>
    </source>
</evidence>
<sequence>MKKSQFFRKMFAAALSAAMVLCTLTGYTAAPEPMFSTGSRIRVDLNANDGRQNSYTNNAYNWIVSGTAPTAAFNGVTFKLSNGGNTGSGIRSASYKSLTKSDGTTPTLTMDGVTIKDADKGGAIKLEISGLSSGTHTLTTWHSYFDNWPNGSPVTVTVNGSKSSTVTVPTRVTNDENAGKSFTTFNASGGTVTVLIQPTDTSKNGAVLNAFEIDGADPFKSISGMNPKDGERHLEIDKGLSWTAGSGAKSHDVYIGTDYNSVYNATKNSAEYKGNRTSPNYALDDSYSSLNTYYWRVDEVGSSGVTKGAVYSFQVARLAFPTAEGYGRFARGGQGGRIVEVTNLNDSGSGSLRQALEVEKGPRIVVFRVGGVIQLKSALVIPNDGGEVYVAGQTAPGDGITLINYDFGAMGSSDVIIRNIRVRVGDMDGKSTGGMGLGSCDYSIIDHSSVSWATDEGFSSRSAKNITFQWNIIGESLHDSVHYNGDDRTDTEPHAFAASISGYVGSFHHNLLINCTGRNWSLAGGMEQDALTYGGNVDIRNNVVYNWRDRTTDGGVRRLNFVNNYYKAGAESNTNMHIVSIDGNELNTYDMQKAYVSGNKMVALGGSVLLNPSDDAWSKGKAVTAGKGNNSSGNKVSVSDVRSNSPFFESYVNTQSADEAYNSVVNGVGANAQGWDYIDSRYIKEVTTGTYTYKGSKQGLKGIIDSQNDAGGYPNSSNFKGGTAPVDSDHDGMPDNWENSHGLNPNDSGDGSAVSLSADGYTNVEMYLNELAGDPVVFNGGGGEPLEGNMIKSLVVKDTANAADWSIQYNLQTGDVIYGDRANTFTNVSNYLKGAEWIRIACDSKNLQSDVAEFTAGSAVTVYVGLDTRVSNLPSWLSGWTANDYILQASNDVTYKIYQKNFNQGDKVTLGTNGPPSGVVMYTAFVKQAVTPTPEPAPVTGDVTYIAEDFANGRQNEQSGTFTLKPSYAGTGIQALFSSDGTTIDNEYVKGYKDFIGNSGSSSTKGDPYVSGVNLSAGTYTMYYLGSNNRGITMNLASGSGTVVSEARTQTPVVITEDGSVRELWLSAITFTLPQDLTEGSLTFTNSSTWLPDLYAVKFVKQLSYIAEDFSKGRQNEQAGTFVISDDFIGTEVQYMFCSNGTTIDNEYVKGYKNFIGNPNASNTLGDPYVDGINLSAGTHTVYFIGAYNRGITMSLSDGSGVVATAERTESPVTLTPAGAEKELQLSKITFTLPQDLTNGTLTFTNLSTWLPDLYAVKIV</sequence>
<feature type="signal peptide" evidence="4">
    <location>
        <begin position="1"/>
        <end position="29"/>
    </location>
</feature>
<keyword evidence="7" id="KW-1185">Reference proteome</keyword>
<organism evidence="6 7">
    <name type="scientific">Monoglobus pectinilyticus</name>
    <dbReference type="NCBI Taxonomy" id="1981510"/>
    <lineage>
        <taxon>Bacteria</taxon>
        <taxon>Bacillati</taxon>
        <taxon>Bacillota</taxon>
        <taxon>Clostridia</taxon>
        <taxon>Monoglobales</taxon>
        <taxon>Monoglobaceae</taxon>
        <taxon>Monoglobus</taxon>
    </lineage>
</organism>
<dbReference type="PANTHER" id="PTHR42970">
    <property type="entry name" value="PECTATE LYASE C-RELATED"/>
    <property type="match status" value="1"/>
</dbReference>
<dbReference type="AlphaFoldDB" id="A0A2K9P208"/>
<proteinExistence type="predicted"/>
<evidence type="ECO:0000256" key="3">
    <source>
        <dbReference type="SAM" id="MobiDB-lite"/>
    </source>
</evidence>
<dbReference type="InterPro" id="IPR035088">
    <property type="entry name" value="PA_Ca-bd"/>
</dbReference>
<dbReference type="Proteomes" id="UP000235589">
    <property type="component" value="Chromosome"/>
</dbReference>
<dbReference type="Pfam" id="PF03495">
    <property type="entry name" value="Binary_toxB"/>
    <property type="match status" value="1"/>
</dbReference>
<dbReference type="GeneID" id="98062536"/>
<dbReference type="InterPro" id="IPR011050">
    <property type="entry name" value="Pectin_lyase_fold/virulence"/>
</dbReference>
<feature type="region of interest" description="Disordered" evidence="3">
    <location>
        <begin position="711"/>
        <end position="754"/>
    </location>
</feature>
<evidence type="ECO:0000256" key="4">
    <source>
        <dbReference type="SAM" id="SignalP"/>
    </source>
</evidence>
<dbReference type="InterPro" id="IPR012334">
    <property type="entry name" value="Pectin_lyas_fold"/>
</dbReference>
<feature type="compositionally biased region" description="Polar residues" evidence="3">
    <location>
        <begin position="737"/>
        <end position="749"/>
    </location>
</feature>
<dbReference type="PANTHER" id="PTHR42970:SF1">
    <property type="entry name" value="PECTATE LYASE C-RELATED"/>
    <property type="match status" value="1"/>
</dbReference>
<protein>
    <submittedName>
        <fullName evidence="6">Pectate lyase family 1</fullName>
    </submittedName>
</protein>
<keyword evidence="4" id="KW-0732">Signal</keyword>
<feature type="chain" id="PRO_5018029579" evidence="4">
    <location>
        <begin position="30"/>
        <end position="1260"/>
    </location>
</feature>
<feature type="domain" description="Protective antigen Ca-binding" evidence="5">
    <location>
        <begin position="1145"/>
        <end position="1173"/>
    </location>
</feature>
<evidence type="ECO:0000313" key="7">
    <source>
        <dbReference type="Proteomes" id="UP000235589"/>
    </source>
</evidence>
<dbReference type="SUPFAM" id="SSF51126">
    <property type="entry name" value="Pectin lyase-like"/>
    <property type="match status" value="1"/>
</dbReference>
<dbReference type="GO" id="GO:0016829">
    <property type="term" value="F:lyase activity"/>
    <property type="evidence" value="ECO:0007669"/>
    <property type="project" value="UniProtKB-KW"/>
</dbReference>
<feature type="compositionally biased region" description="Polar residues" evidence="3">
    <location>
        <begin position="711"/>
        <end position="720"/>
    </location>
</feature>
<gene>
    <name evidence="6" type="ORF">B9O19_01128</name>
</gene>
<reference evidence="6 7" key="1">
    <citation type="submission" date="2017-04" db="EMBL/GenBank/DDBJ databases">
        <title>Monoglobus pectinilyticus 14 draft genome.</title>
        <authorList>
            <person name="Kim C."/>
            <person name="Rosendale D.I."/>
            <person name="Kelly W.J."/>
            <person name="Tannock G.W."/>
            <person name="Patchett M.L."/>
            <person name="Jordens J.Z."/>
        </authorList>
    </citation>
    <scope>NUCLEOTIDE SEQUENCE [LARGE SCALE GENOMIC DNA]</scope>
    <source>
        <strain evidence="6 7">14</strain>
    </source>
</reference>
<name>A0A2K9P208_9FIRM</name>
<keyword evidence="2" id="KW-0325">Glycoprotein</keyword>
<evidence type="ECO:0000313" key="6">
    <source>
        <dbReference type="EMBL" id="AUO19291.1"/>
    </source>
</evidence>
<evidence type="ECO:0000256" key="1">
    <source>
        <dbReference type="ARBA" id="ARBA00022723"/>
    </source>
</evidence>
<dbReference type="RefSeq" id="WP_102365506.1">
    <property type="nucleotide sequence ID" value="NZ_CP020991.1"/>
</dbReference>
<dbReference type="Gene3D" id="2.160.20.10">
    <property type="entry name" value="Single-stranded right-handed beta-helix, Pectin lyase-like"/>
    <property type="match status" value="1"/>
</dbReference>
<dbReference type="EMBL" id="CP020991">
    <property type="protein sequence ID" value="AUO19291.1"/>
    <property type="molecule type" value="Genomic_DNA"/>
</dbReference>
<dbReference type="GO" id="GO:0046872">
    <property type="term" value="F:metal ion binding"/>
    <property type="evidence" value="ECO:0007669"/>
    <property type="project" value="UniProtKB-KW"/>
</dbReference>
<keyword evidence="1" id="KW-0479">Metal-binding</keyword>
<dbReference type="OrthoDB" id="9804686at2"/>
<dbReference type="KEGG" id="mpec:B9O19_01128"/>